<name>A0ACC2RGP8_9FUNG</name>
<proteinExistence type="predicted"/>
<gene>
    <name evidence="1" type="ORF">DSO57_1026582</name>
</gene>
<accession>A0ACC2RGP8</accession>
<evidence type="ECO:0000313" key="2">
    <source>
        <dbReference type="Proteomes" id="UP001165960"/>
    </source>
</evidence>
<sequence length="123" mass="13662">MTPPLTPRSNCPMETPTATEIMPTQLFGVRYITLTGTIDSMAPNSGPWSLLGKSISYILKLAPILWWALPLAQLYPVLSCLMPLPIPDFLTLIPFYYCVVRGLGFSWKELGVSLYNQSSPINI</sequence>
<protein>
    <submittedName>
        <fullName evidence="1">Uncharacterized protein</fullName>
    </submittedName>
</protein>
<evidence type="ECO:0000313" key="1">
    <source>
        <dbReference type="EMBL" id="KAJ9049257.1"/>
    </source>
</evidence>
<organism evidence="1 2">
    <name type="scientific">Entomophthora muscae</name>
    <dbReference type="NCBI Taxonomy" id="34485"/>
    <lineage>
        <taxon>Eukaryota</taxon>
        <taxon>Fungi</taxon>
        <taxon>Fungi incertae sedis</taxon>
        <taxon>Zoopagomycota</taxon>
        <taxon>Entomophthoromycotina</taxon>
        <taxon>Entomophthoromycetes</taxon>
        <taxon>Entomophthorales</taxon>
        <taxon>Entomophthoraceae</taxon>
        <taxon>Entomophthora</taxon>
    </lineage>
</organism>
<dbReference type="EMBL" id="QTSX02007256">
    <property type="protein sequence ID" value="KAJ9049257.1"/>
    <property type="molecule type" value="Genomic_DNA"/>
</dbReference>
<dbReference type="Proteomes" id="UP001165960">
    <property type="component" value="Unassembled WGS sequence"/>
</dbReference>
<reference evidence="1" key="1">
    <citation type="submission" date="2022-04" db="EMBL/GenBank/DDBJ databases">
        <title>Genome of the entomopathogenic fungus Entomophthora muscae.</title>
        <authorList>
            <person name="Elya C."/>
            <person name="Lovett B.R."/>
            <person name="Lee E."/>
            <person name="Macias A.M."/>
            <person name="Hajek A.E."/>
            <person name="De Bivort B.L."/>
            <person name="Kasson M.T."/>
            <person name="De Fine Licht H.H."/>
            <person name="Stajich J.E."/>
        </authorList>
    </citation>
    <scope>NUCLEOTIDE SEQUENCE</scope>
    <source>
        <strain evidence="1">Berkeley</strain>
    </source>
</reference>
<keyword evidence="2" id="KW-1185">Reference proteome</keyword>
<comment type="caution">
    <text evidence="1">The sequence shown here is derived from an EMBL/GenBank/DDBJ whole genome shotgun (WGS) entry which is preliminary data.</text>
</comment>